<reference evidence="9" key="2">
    <citation type="submission" date="2025-09" db="UniProtKB">
        <authorList>
            <consortium name="Ensembl"/>
        </authorList>
    </citation>
    <scope>IDENTIFICATION</scope>
</reference>
<reference evidence="9" key="1">
    <citation type="submission" date="2025-08" db="UniProtKB">
        <authorList>
            <consortium name="Ensembl"/>
        </authorList>
    </citation>
    <scope>IDENTIFICATION</scope>
</reference>
<keyword evidence="3" id="KW-0732">Signal</keyword>
<dbReference type="InterPro" id="IPR002890">
    <property type="entry name" value="MG2"/>
</dbReference>
<dbReference type="InterPro" id="IPR041555">
    <property type="entry name" value="MG3"/>
</dbReference>
<evidence type="ECO:0000256" key="1">
    <source>
        <dbReference type="ARBA" id="ARBA00010952"/>
    </source>
</evidence>
<dbReference type="Pfam" id="PF17791">
    <property type="entry name" value="MG3"/>
    <property type="match status" value="1"/>
</dbReference>
<dbReference type="PANTHER" id="PTHR11412:SF185">
    <property type="entry name" value="ALPHA-2-MACROGLOBULIN-LIKE PROTEIN 1"/>
    <property type="match status" value="1"/>
</dbReference>
<feature type="domain" description="Macroglobulin" evidence="8">
    <location>
        <begin position="226"/>
        <end position="286"/>
    </location>
</feature>
<keyword evidence="2" id="KW-0646">Protease inhibitor</keyword>
<dbReference type="Ensembl" id="ENSANIT00000007572.1">
    <property type="protein sequence ID" value="ENSANIP00000007321.1"/>
    <property type="gene ID" value="ENSANIG00000004936.1"/>
</dbReference>
<dbReference type="Gene3D" id="2.60.40.1940">
    <property type="match status" value="1"/>
</dbReference>
<evidence type="ECO:0000256" key="4">
    <source>
        <dbReference type="ARBA" id="ARBA00022900"/>
    </source>
</evidence>
<evidence type="ECO:0000256" key="6">
    <source>
        <dbReference type="SAM" id="MobiDB-lite"/>
    </source>
</evidence>
<dbReference type="GO" id="GO:0004867">
    <property type="term" value="F:serine-type endopeptidase inhibitor activity"/>
    <property type="evidence" value="ECO:0007669"/>
    <property type="project" value="UniProtKB-KW"/>
</dbReference>
<feature type="domain" description="Macroglobulin" evidence="7">
    <location>
        <begin position="145"/>
        <end position="218"/>
    </location>
</feature>
<dbReference type="Pfam" id="PF01835">
    <property type="entry name" value="MG2"/>
    <property type="match status" value="1"/>
</dbReference>
<accession>A0A8B9RT73</accession>
<evidence type="ECO:0000259" key="8">
    <source>
        <dbReference type="Pfam" id="PF17791"/>
    </source>
</evidence>
<evidence type="ECO:0000313" key="9">
    <source>
        <dbReference type="Ensembl" id="ENSANIP00000007321.1"/>
    </source>
</evidence>
<evidence type="ECO:0000256" key="2">
    <source>
        <dbReference type="ARBA" id="ARBA00022690"/>
    </source>
</evidence>
<evidence type="ECO:0000313" key="10">
    <source>
        <dbReference type="Proteomes" id="UP000694541"/>
    </source>
</evidence>
<dbReference type="PANTHER" id="PTHR11412">
    <property type="entry name" value="MACROGLOBULIN / COMPLEMENT"/>
    <property type="match status" value="1"/>
</dbReference>
<keyword evidence="10" id="KW-1185">Reference proteome</keyword>
<keyword evidence="4" id="KW-0722">Serine protease inhibitor</keyword>
<keyword evidence="5" id="KW-0325">Glycoprotein</keyword>
<name>A0A8B9RT73_9AVES</name>
<sequence length="327" mass="35497">MAPQQGSGPREGVYPSPTHCRSRAGETGRGHGVHAGWATSEVKSGGHGACTETLWVVSALSSHAHQFPGAFMGRWGGDDGDGYDVSLASNVKALQLFLLFPWGQISTPPARIYEVAHLHVSIQGGSLQVSEQKTVLVKALELGTLVQTDKDVYKPGQTVKFRIVRLDLNFIPSNREDPSGNRIAQWREVSPRQGIVDLSLPLAAEPALGTYIIEVEGKSHSFSVEEYVLPKFEVTIDLPAVVLEKDKKFQVEICGRYTYGKPVQGKVQASMCHTFRYIGILYTLNSALQRENCIEVSGQVSTVGEWMPLGQSLPGTAANGVESLLPD</sequence>
<comment type="similarity">
    <text evidence="1">Belongs to the protease inhibitor I39 (alpha-2-macroglobulin) family.</text>
</comment>
<dbReference type="InterPro" id="IPR050473">
    <property type="entry name" value="A2M/Complement_sys"/>
</dbReference>
<evidence type="ECO:0000259" key="7">
    <source>
        <dbReference type="Pfam" id="PF01835"/>
    </source>
</evidence>
<feature type="region of interest" description="Disordered" evidence="6">
    <location>
        <begin position="1"/>
        <end position="32"/>
    </location>
</feature>
<dbReference type="AlphaFoldDB" id="A0A8B9RT73"/>
<organism evidence="9 10">
    <name type="scientific">Accipiter nisus</name>
    <name type="common">Eurasian sparrowhawk</name>
    <dbReference type="NCBI Taxonomy" id="211598"/>
    <lineage>
        <taxon>Eukaryota</taxon>
        <taxon>Metazoa</taxon>
        <taxon>Chordata</taxon>
        <taxon>Craniata</taxon>
        <taxon>Vertebrata</taxon>
        <taxon>Euteleostomi</taxon>
        <taxon>Archelosauria</taxon>
        <taxon>Archosauria</taxon>
        <taxon>Dinosauria</taxon>
        <taxon>Saurischia</taxon>
        <taxon>Theropoda</taxon>
        <taxon>Coelurosauria</taxon>
        <taxon>Aves</taxon>
        <taxon>Neognathae</taxon>
        <taxon>Neoaves</taxon>
        <taxon>Telluraves</taxon>
        <taxon>Accipitrimorphae</taxon>
        <taxon>Accipitriformes</taxon>
        <taxon>Accipitridae</taxon>
        <taxon>Accipitrinae</taxon>
        <taxon>Accipiter</taxon>
    </lineage>
</organism>
<evidence type="ECO:0000256" key="3">
    <source>
        <dbReference type="ARBA" id="ARBA00022729"/>
    </source>
</evidence>
<dbReference type="Gene3D" id="2.60.40.1930">
    <property type="match status" value="1"/>
</dbReference>
<proteinExistence type="inferred from homology"/>
<dbReference type="Proteomes" id="UP000694541">
    <property type="component" value="Unplaced"/>
</dbReference>
<evidence type="ECO:0000256" key="5">
    <source>
        <dbReference type="ARBA" id="ARBA00023180"/>
    </source>
</evidence>
<protein>
    <recommendedName>
        <fullName evidence="11">Alpha-2-macroglobulin-like</fullName>
    </recommendedName>
</protein>
<evidence type="ECO:0008006" key="11">
    <source>
        <dbReference type="Google" id="ProtNLM"/>
    </source>
</evidence>
<dbReference type="FunFam" id="2.60.40.1930:FF:000001">
    <property type="entry name" value="CD109 isoform 3"/>
    <property type="match status" value="1"/>
</dbReference>